<evidence type="ECO:0000256" key="1">
    <source>
        <dbReference type="SAM" id="MobiDB-lite"/>
    </source>
</evidence>
<dbReference type="InterPro" id="IPR027417">
    <property type="entry name" value="P-loop_NTPase"/>
</dbReference>
<dbReference type="Proteomes" id="UP001497392">
    <property type="component" value="Unassembled WGS sequence"/>
</dbReference>
<evidence type="ECO:0000313" key="3">
    <source>
        <dbReference type="EMBL" id="CAL5221546.1"/>
    </source>
</evidence>
<keyword evidence="4" id="KW-1185">Reference proteome</keyword>
<dbReference type="SUPFAM" id="SSF52540">
    <property type="entry name" value="P-loop containing nucleoside triphosphate hydrolases"/>
    <property type="match status" value="1"/>
</dbReference>
<gene>
    <name evidence="3" type="primary">g3759</name>
    <name evidence="3" type="ORF">VP750_LOCUS3205</name>
</gene>
<protein>
    <submittedName>
        <fullName evidence="3">G3759 protein</fullName>
    </submittedName>
</protein>
<name>A0ABP1FQ55_9CHLO</name>
<feature type="domain" description="Phosphoribulokinase/uridine kinase" evidence="2">
    <location>
        <begin position="123"/>
        <end position="247"/>
    </location>
</feature>
<dbReference type="Gene3D" id="3.40.50.300">
    <property type="entry name" value="P-loop containing nucleotide triphosphate hydrolases"/>
    <property type="match status" value="1"/>
</dbReference>
<reference evidence="3 4" key="1">
    <citation type="submission" date="2024-06" db="EMBL/GenBank/DDBJ databases">
        <authorList>
            <person name="Kraege A."/>
            <person name="Thomma B."/>
        </authorList>
    </citation>
    <scope>NUCLEOTIDE SEQUENCE [LARGE SCALE GENOMIC DNA]</scope>
</reference>
<accession>A0ABP1FQ55</accession>
<dbReference type="Pfam" id="PF00485">
    <property type="entry name" value="PRK"/>
    <property type="match status" value="1"/>
</dbReference>
<evidence type="ECO:0000313" key="4">
    <source>
        <dbReference type="Proteomes" id="UP001497392"/>
    </source>
</evidence>
<comment type="caution">
    <text evidence="3">The sequence shown here is derived from an EMBL/GenBank/DDBJ whole genome shotgun (WGS) entry which is preliminary data.</text>
</comment>
<proteinExistence type="predicted"/>
<feature type="region of interest" description="Disordered" evidence="1">
    <location>
        <begin position="212"/>
        <end position="231"/>
    </location>
</feature>
<evidence type="ECO:0000259" key="2">
    <source>
        <dbReference type="Pfam" id="PF00485"/>
    </source>
</evidence>
<dbReference type="InterPro" id="IPR006083">
    <property type="entry name" value="PRK/URK"/>
</dbReference>
<feature type="compositionally biased region" description="Basic and acidic residues" evidence="1">
    <location>
        <begin position="212"/>
        <end position="229"/>
    </location>
</feature>
<organism evidence="3 4">
    <name type="scientific">Coccomyxa viridis</name>
    <dbReference type="NCBI Taxonomy" id="1274662"/>
    <lineage>
        <taxon>Eukaryota</taxon>
        <taxon>Viridiplantae</taxon>
        <taxon>Chlorophyta</taxon>
        <taxon>core chlorophytes</taxon>
        <taxon>Trebouxiophyceae</taxon>
        <taxon>Trebouxiophyceae incertae sedis</taxon>
        <taxon>Coccomyxaceae</taxon>
        <taxon>Coccomyxa</taxon>
    </lineage>
</organism>
<dbReference type="EMBL" id="CAXHTA020000005">
    <property type="protein sequence ID" value="CAL5221546.1"/>
    <property type="molecule type" value="Genomic_DNA"/>
</dbReference>
<sequence length="373" mass="41895">MPGFRMAGSFPTAGRRSVTSVCLQAQQQASSVAVHDDLLEYVLKGPLLPLCGFSEKDVKSQFDDWARLGDFICAFLKFRPQESLNHVERMRVYQYYLPIYFWMRDQLEQHKAQTNGKQRPLTIGMQAPQGCGKTTIVEVLEAVFKHEGMRPASISIDDFYLRFEDQQALAKAKSDNKLLQVRGNAGTHDLQLGKKTLEALQSAVSPDKEVAVPRYDKSKNEGRGDRAERSSWPNVQGPIDIILFEGWMLGFSPVSEADVAGVSADLVSINEKLRDYEAAWDAYVDAWLVVKVGTPEWVQRWRLQAEHAMRDSGKPGMTDEQVAKFVDCYMPAYKAYLPGLYNKGPTTAKAGRLLMLEIDENRGLVPQQPACPL</sequence>
<dbReference type="PANTHER" id="PTHR10285">
    <property type="entry name" value="URIDINE KINASE"/>
    <property type="match status" value="1"/>
</dbReference>